<sequence length="375" mass="43001">MFCCQVARVRQIYTSYVPSSTEKEEIVVERVNHDADTVGNFLESYRRKKKKGIIEVEFKASIGDHCRVKLTSAIQDDVGSTYINASFVDAFKRNKAYIAAAGPTKYSLNDFWEMIWQENVSVIAMTTDIFEHARQQCEKYWHNEHAIFGQIEVWLTSTDVLSNFTVRLFHIKDVRTGKKRYVKQFQYSNWAESDKPNVSSLLEFRRRIRASYDLQDGPLLVHCGSGGGRTATFLAIDAILRRASIDGKIDIFNYIRFLMTCRQNFFRLMQHYELIYEAVSMALQCGSTTIAAPALATAVQKMAEEEEFENEFSALRKVVTDLSVGECAGGHRAENRRKSRDIMIQPPERSRPYLITQDTNESTDYINAVYVDVSS</sequence>
<proteinExistence type="predicted"/>
<dbReference type="PANTHER" id="PTHR19134">
    <property type="entry name" value="RECEPTOR-TYPE TYROSINE-PROTEIN PHOSPHATASE"/>
    <property type="match status" value="1"/>
</dbReference>
<dbReference type="InterPro" id="IPR029021">
    <property type="entry name" value="Prot-tyrosine_phosphatase-like"/>
</dbReference>
<dbReference type="PANTHER" id="PTHR19134:SF561">
    <property type="entry name" value="PROTEIN TYROSINE PHOSPHATASE 36E, ISOFORM A"/>
    <property type="match status" value="1"/>
</dbReference>
<dbReference type="SMART" id="SM00404">
    <property type="entry name" value="PTPc_motif"/>
    <property type="match status" value="1"/>
</dbReference>
<evidence type="ECO:0000259" key="1">
    <source>
        <dbReference type="PROSITE" id="PS50055"/>
    </source>
</evidence>
<keyword evidence="4" id="KW-1185">Reference proteome</keyword>
<dbReference type="InterPro" id="IPR003595">
    <property type="entry name" value="Tyr_Pase_cat"/>
</dbReference>
<organism evidence="3 4">
    <name type="scientific">Dimorphilus gyrociliatus</name>
    <dbReference type="NCBI Taxonomy" id="2664684"/>
    <lineage>
        <taxon>Eukaryota</taxon>
        <taxon>Metazoa</taxon>
        <taxon>Spiralia</taxon>
        <taxon>Lophotrochozoa</taxon>
        <taxon>Annelida</taxon>
        <taxon>Polychaeta</taxon>
        <taxon>Polychaeta incertae sedis</taxon>
        <taxon>Dinophilidae</taxon>
        <taxon>Dimorphilus</taxon>
    </lineage>
</organism>
<dbReference type="OrthoDB" id="6144703at2759"/>
<reference evidence="3 4" key="1">
    <citation type="submission" date="2020-08" db="EMBL/GenBank/DDBJ databases">
        <authorList>
            <person name="Hejnol A."/>
        </authorList>
    </citation>
    <scope>NUCLEOTIDE SEQUENCE [LARGE SCALE GENOMIC DNA]</scope>
</reference>
<dbReference type="Proteomes" id="UP000549394">
    <property type="component" value="Unassembled WGS sequence"/>
</dbReference>
<evidence type="ECO:0000313" key="3">
    <source>
        <dbReference type="EMBL" id="CAD5111943.1"/>
    </source>
</evidence>
<accession>A0A7I8V8E1</accession>
<protein>
    <submittedName>
        <fullName evidence="3">DgyrCDS1205</fullName>
    </submittedName>
</protein>
<evidence type="ECO:0000259" key="2">
    <source>
        <dbReference type="PROSITE" id="PS50056"/>
    </source>
</evidence>
<dbReference type="PROSITE" id="PS00383">
    <property type="entry name" value="TYR_PHOSPHATASE_1"/>
    <property type="match status" value="1"/>
</dbReference>
<dbReference type="InterPro" id="IPR016130">
    <property type="entry name" value="Tyr_Pase_AS"/>
</dbReference>
<dbReference type="AlphaFoldDB" id="A0A7I8V8E1"/>
<gene>
    <name evidence="3" type="ORF">DGYR_LOCUS1166</name>
</gene>
<dbReference type="SUPFAM" id="SSF52799">
    <property type="entry name" value="(Phosphotyrosine protein) phosphatases II"/>
    <property type="match status" value="2"/>
</dbReference>
<evidence type="ECO:0000313" key="4">
    <source>
        <dbReference type="Proteomes" id="UP000549394"/>
    </source>
</evidence>
<dbReference type="InterPro" id="IPR000242">
    <property type="entry name" value="PTP_cat"/>
</dbReference>
<dbReference type="InterPro" id="IPR000387">
    <property type="entry name" value="Tyr_Pase_dom"/>
</dbReference>
<dbReference type="PROSITE" id="PS50056">
    <property type="entry name" value="TYR_PHOSPHATASE_2"/>
    <property type="match status" value="1"/>
</dbReference>
<dbReference type="Pfam" id="PF00102">
    <property type="entry name" value="Y_phosphatase"/>
    <property type="match status" value="1"/>
</dbReference>
<dbReference type="InterPro" id="IPR050348">
    <property type="entry name" value="Protein-Tyr_Phosphatase"/>
</dbReference>
<feature type="domain" description="Tyrosine-protein phosphatase" evidence="1">
    <location>
        <begin position="19"/>
        <end position="282"/>
    </location>
</feature>
<dbReference type="EMBL" id="CAJFCJ010000002">
    <property type="protein sequence ID" value="CAD5111943.1"/>
    <property type="molecule type" value="Genomic_DNA"/>
</dbReference>
<comment type="caution">
    <text evidence="3">The sequence shown here is derived from an EMBL/GenBank/DDBJ whole genome shotgun (WGS) entry which is preliminary data.</text>
</comment>
<dbReference type="GO" id="GO:0004725">
    <property type="term" value="F:protein tyrosine phosphatase activity"/>
    <property type="evidence" value="ECO:0007669"/>
    <property type="project" value="InterPro"/>
</dbReference>
<name>A0A7I8V8E1_9ANNE</name>
<dbReference type="SMART" id="SM00194">
    <property type="entry name" value="PTPc"/>
    <property type="match status" value="1"/>
</dbReference>
<dbReference type="PRINTS" id="PR00700">
    <property type="entry name" value="PRTYPHPHTASE"/>
</dbReference>
<dbReference type="PROSITE" id="PS50055">
    <property type="entry name" value="TYR_PHOSPHATASE_PTP"/>
    <property type="match status" value="1"/>
</dbReference>
<dbReference type="Gene3D" id="3.90.190.10">
    <property type="entry name" value="Protein tyrosine phosphatase superfamily"/>
    <property type="match status" value="2"/>
</dbReference>
<dbReference type="CDD" id="cd00047">
    <property type="entry name" value="PTPc"/>
    <property type="match status" value="1"/>
</dbReference>
<feature type="domain" description="Tyrosine specific protein phosphatases" evidence="2">
    <location>
        <begin position="202"/>
        <end position="273"/>
    </location>
</feature>